<reference evidence="9" key="2">
    <citation type="submission" date="2009-11" db="EMBL/GenBank/DDBJ databases">
        <title>The Genome Sequence of Allomyces macrogynus strain ATCC 38327.</title>
        <authorList>
            <consortium name="The Broad Institute Genome Sequencing Platform"/>
            <person name="Russ C."/>
            <person name="Cuomo C."/>
            <person name="Shea T."/>
            <person name="Young S.K."/>
            <person name="Zeng Q."/>
            <person name="Koehrsen M."/>
            <person name="Haas B."/>
            <person name="Borodovsky M."/>
            <person name="Guigo R."/>
            <person name="Alvarado L."/>
            <person name="Berlin A."/>
            <person name="Borenstein D."/>
            <person name="Chen Z."/>
            <person name="Engels R."/>
            <person name="Freedman E."/>
            <person name="Gellesch M."/>
            <person name="Goldberg J."/>
            <person name="Griggs A."/>
            <person name="Gujja S."/>
            <person name="Heiman D."/>
            <person name="Hepburn T."/>
            <person name="Howarth C."/>
            <person name="Jen D."/>
            <person name="Larson L."/>
            <person name="Lewis B."/>
            <person name="Mehta T."/>
            <person name="Park D."/>
            <person name="Pearson M."/>
            <person name="Roberts A."/>
            <person name="Saif S."/>
            <person name="Shenoy N."/>
            <person name="Sisk P."/>
            <person name="Stolte C."/>
            <person name="Sykes S."/>
            <person name="Walk T."/>
            <person name="White J."/>
            <person name="Yandava C."/>
            <person name="Burger G."/>
            <person name="Gray M.W."/>
            <person name="Holland P.W.H."/>
            <person name="King N."/>
            <person name="Lang F.B.F."/>
            <person name="Roger A.J."/>
            <person name="Ruiz-Trillo I."/>
            <person name="Lander E."/>
            <person name="Nusbaum C."/>
        </authorList>
    </citation>
    <scope>NUCLEOTIDE SEQUENCE [LARGE SCALE GENOMIC DNA]</scope>
    <source>
        <strain evidence="9">ATCC 38327</strain>
    </source>
</reference>
<dbReference type="VEuPathDB" id="FungiDB:AMAG_01038"/>
<dbReference type="Pfam" id="PF19047">
    <property type="entry name" value="HOOK_N"/>
    <property type="match status" value="1"/>
</dbReference>
<evidence type="ECO:0008006" key="10">
    <source>
        <dbReference type="Google" id="ProtNLM"/>
    </source>
</evidence>
<keyword evidence="2" id="KW-0963">Cytoplasm</keyword>
<dbReference type="InterPro" id="IPR036872">
    <property type="entry name" value="CH_dom_sf"/>
</dbReference>
<feature type="compositionally biased region" description="Low complexity" evidence="5">
    <location>
        <begin position="250"/>
        <end position="280"/>
    </location>
</feature>
<feature type="domain" description="Hook C-terminal" evidence="6">
    <location>
        <begin position="310"/>
        <end position="536"/>
    </location>
</feature>
<dbReference type="Pfam" id="PF05622">
    <property type="entry name" value="HOOK"/>
    <property type="match status" value="1"/>
</dbReference>
<reference evidence="8 9" key="1">
    <citation type="submission" date="2009-11" db="EMBL/GenBank/DDBJ databases">
        <title>Annotation of Allomyces macrogynus ATCC 38327.</title>
        <authorList>
            <consortium name="The Broad Institute Genome Sequencing Platform"/>
            <person name="Russ C."/>
            <person name="Cuomo C."/>
            <person name="Burger G."/>
            <person name="Gray M.W."/>
            <person name="Holland P.W.H."/>
            <person name="King N."/>
            <person name="Lang F.B.F."/>
            <person name="Roger A.J."/>
            <person name="Ruiz-Trillo I."/>
            <person name="Young S.K."/>
            <person name="Zeng Q."/>
            <person name="Gargeya S."/>
            <person name="Fitzgerald M."/>
            <person name="Haas B."/>
            <person name="Abouelleil A."/>
            <person name="Alvarado L."/>
            <person name="Arachchi H.M."/>
            <person name="Berlin A."/>
            <person name="Chapman S.B."/>
            <person name="Gearin G."/>
            <person name="Goldberg J."/>
            <person name="Griggs A."/>
            <person name="Gujja S."/>
            <person name="Hansen M."/>
            <person name="Heiman D."/>
            <person name="Howarth C."/>
            <person name="Larimer J."/>
            <person name="Lui A."/>
            <person name="MacDonald P.J.P."/>
            <person name="McCowen C."/>
            <person name="Montmayeur A."/>
            <person name="Murphy C."/>
            <person name="Neiman D."/>
            <person name="Pearson M."/>
            <person name="Priest M."/>
            <person name="Roberts A."/>
            <person name="Saif S."/>
            <person name="Shea T."/>
            <person name="Sisk P."/>
            <person name="Stolte C."/>
            <person name="Sykes S."/>
            <person name="Wortman J."/>
            <person name="Nusbaum C."/>
            <person name="Birren B."/>
        </authorList>
    </citation>
    <scope>NUCLEOTIDE SEQUENCE [LARGE SCALE GENOMIC DNA]</scope>
    <source>
        <strain evidence="8 9">ATCC 38327</strain>
    </source>
</reference>
<gene>
    <name evidence="8" type="ORF">AMAG_01038</name>
</gene>
<evidence type="ECO:0000256" key="2">
    <source>
        <dbReference type="ARBA" id="ARBA00022490"/>
    </source>
</evidence>
<feature type="domain" description="HOOK N-terminal" evidence="7">
    <location>
        <begin position="8"/>
        <end position="147"/>
    </location>
</feature>
<dbReference type="SUPFAM" id="SSF116907">
    <property type="entry name" value="Hook domain"/>
    <property type="match status" value="1"/>
</dbReference>
<dbReference type="InterPro" id="IPR008636">
    <property type="entry name" value="Hook_C"/>
</dbReference>
<feature type="region of interest" description="Disordered" evidence="5">
    <location>
        <begin position="160"/>
        <end position="287"/>
    </location>
</feature>
<dbReference type="OMA" id="HANPATW"/>
<dbReference type="Gene3D" id="1.10.418.10">
    <property type="entry name" value="Calponin-like domain"/>
    <property type="match status" value="1"/>
</dbReference>
<feature type="coiled-coil region" evidence="4">
    <location>
        <begin position="287"/>
        <end position="321"/>
    </location>
</feature>
<evidence type="ECO:0000256" key="4">
    <source>
        <dbReference type="SAM" id="Coils"/>
    </source>
</evidence>
<dbReference type="GO" id="GO:0051959">
    <property type="term" value="F:dynein light intermediate chain binding"/>
    <property type="evidence" value="ECO:0007669"/>
    <property type="project" value="TreeGrafter"/>
</dbReference>
<dbReference type="InterPro" id="IPR043936">
    <property type="entry name" value="HOOK_N"/>
</dbReference>
<feature type="coiled-coil region" evidence="4">
    <location>
        <begin position="377"/>
        <end position="601"/>
    </location>
</feature>
<dbReference type="STRING" id="578462.A0A0L0RY76"/>
<dbReference type="CDD" id="cd22211">
    <property type="entry name" value="HkD_SF"/>
    <property type="match status" value="1"/>
</dbReference>
<evidence type="ECO:0000256" key="5">
    <source>
        <dbReference type="SAM" id="MobiDB-lite"/>
    </source>
</evidence>
<dbReference type="EMBL" id="GG745328">
    <property type="protein sequence ID" value="KNE55105.1"/>
    <property type="molecule type" value="Genomic_DNA"/>
</dbReference>
<organism evidence="8 9">
    <name type="scientific">Allomyces macrogynus (strain ATCC 38327)</name>
    <name type="common">Allomyces javanicus var. macrogynus</name>
    <dbReference type="NCBI Taxonomy" id="578462"/>
    <lineage>
        <taxon>Eukaryota</taxon>
        <taxon>Fungi</taxon>
        <taxon>Fungi incertae sedis</taxon>
        <taxon>Blastocladiomycota</taxon>
        <taxon>Blastocladiomycetes</taxon>
        <taxon>Blastocladiales</taxon>
        <taxon>Blastocladiaceae</taxon>
        <taxon>Allomyces</taxon>
    </lineage>
</organism>
<dbReference type="GO" id="GO:0031122">
    <property type="term" value="P:cytoplasmic microtubule organization"/>
    <property type="evidence" value="ECO:0007669"/>
    <property type="project" value="InterPro"/>
</dbReference>
<proteinExistence type="predicted"/>
<keyword evidence="3 4" id="KW-0175">Coiled coil</keyword>
<dbReference type="AlphaFoldDB" id="A0A0L0RY76"/>
<dbReference type="GO" id="GO:0030705">
    <property type="term" value="P:cytoskeleton-dependent intracellular transport"/>
    <property type="evidence" value="ECO:0007669"/>
    <property type="project" value="InterPro"/>
</dbReference>
<evidence type="ECO:0000256" key="1">
    <source>
        <dbReference type="ARBA" id="ARBA00004496"/>
    </source>
</evidence>
<dbReference type="GO" id="GO:0005815">
    <property type="term" value="C:microtubule organizing center"/>
    <property type="evidence" value="ECO:0007669"/>
    <property type="project" value="TreeGrafter"/>
</dbReference>
<evidence type="ECO:0000259" key="7">
    <source>
        <dbReference type="Pfam" id="PF19047"/>
    </source>
</evidence>
<dbReference type="PANTHER" id="PTHR18947">
    <property type="entry name" value="HOOK PROTEINS"/>
    <property type="match status" value="1"/>
</dbReference>
<feature type="compositionally biased region" description="Low complexity" evidence="5">
    <location>
        <begin position="175"/>
        <end position="204"/>
    </location>
</feature>
<name>A0A0L0RY76_ALLM3</name>
<evidence type="ECO:0000259" key="6">
    <source>
        <dbReference type="Pfam" id="PF05622"/>
    </source>
</evidence>
<comment type="subcellular location">
    <subcellularLocation>
        <location evidence="1">Cytoplasm</location>
    </subcellularLocation>
</comment>
<sequence>MDNDARHRALVLWVNTFATITEPCASFDGLATGVHLSQAAVEIDPNWFALTDQFHANPATWIDQYNNLRALHRKTIRFAQTALGLTLHPEFHLDIDYEQIVRAAHLDDLEKLVTLLLALALYAPAKATLVPRIMALPTDVQETAMFIIHAQHAAIPEIRNGQVPPETVPPPPPTSLSASPELASSAVGSVPSSPPAATATAVPTTGGGALPPVTNPPIARTPGPRTPLSAARRQSRLFSASSTSLQSGTAVVPPRAASRSPSTTTLTSPTTAPAPAPVASGEATVPAAQLDAERRDWEARVRAQVAEYDQLAEKHRALQAEHVDLAATVRAMEATRAESPADILLKSEVSRLKAQLAVVDEQKHAADMAYAQQCDVTADLVRQVEELEAEAMDARRLRDEVEELQYAAEKLAKAEAKLELFKKKLDESAELRRQMKVLEEQNRAYQQQAQRLEDEYLKLSETQPHLDGVRASAQRVELENDELRARNVQLVEELANAHHQIALLEDRVANEQERSRDMEERLRELELSQSTGGDTAPMASVGAVHQEEREGKVAELEAAVRHAESESAKLAQEKTALIATLDQHKALLDKARDMIKQLGAKKEDPAPTPAPAAAPVPVPGYAMPPLPAPIPPPSAAAAARAAEQEATERALRDELEAVYRRLRTLEHDAAKVRDAWRTEQALVASAWYQLPHIDPAAKLGTGGASWLAQQRKLLTQQIRGRF</sequence>
<protein>
    <recommendedName>
        <fullName evidence="10">HOOK N-terminal domain-containing protein</fullName>
    </recommendedName>
</protein>
<evidence type="ECO:0000256" key="3">
    <source>
        <dbReference type="ARBA" id="ARBA00023054"/>
    </source>
</evidence>
<dbReference type="GO" id="GO:0005737">
    <property type="term" value="C:cytoplasm"/>
    <property type="evidence" value="ECO:0007669"/>
    <property type="project" value="UniProtKB-SubCell"/>
</dbReference>
<dbReference type="PANTHER" id="PTHR18947:SF28">
    <property type="entry name" value="GIRDIN, ISOFORM A"/>
    <property type="match status" value="1"/>
</dbReference>
<evidence type="ECO:0000313" key="9">
    <source>
        <dbReference type="Proteomes" id="UP000054350"/>
    </source>
</evidence>
<dbReference type="eggNOG" id="ENOG502QQM8">
    <property type="taxonomic scope" value="Eukaryota"/>
</dbReference>
<evidence type="ECO:0000313" key="8">
    <source>
        <dbReference type="EMBL" id="KNE55105.1"/>
    </source>
</evidence>
<dbReference type="Proteomes" id="UP000054350">
    <property type="component" value="Unassembled WGS sequence"/>
</dbReference>
<accession>A0A0L0RY76</accession>
<dbReference type="GO" id="GO:0008017">
    <property type="term" value="F:microtubule binding"/>
    <property type="evidence" value="ECO:0007669"/>
    <property type="project" value="InterPro"/>
</dbReference>
<feature type="compositionally biased region" description="Polar residues" evidence="5">
    <location>
        <begin position="236"/>
        <end position="249"/>
    </location>
</feature>
<keyword evidence="9" id="KW-1185">Reference proteome</keyword>
<dbReference type="OrthoDB" id="49395at2759"/>